<name>A0A9X1T099_9ACTN</name>
<dbReference type="AlphaFoldDB" id="A0A9X1T099"/>
<keyword evidence="3" id="KW-1185">Reference proteome</keyword>
<dbReference type="NCBIfam" id="NF035938">
    <property type="entry name" value="EboA_domain"/>
    <property type="match status" value="1"/>
</dbReference>
<reference evidence="2" key="1">
    <citation type="submission" date="2021-11" db="EMBL/GenBank/DDBJ databases">
        <title>Streptomyces corallinus and Kineosporia corallina sp. nov., two new coral-derived marine actinobacteria.</title>
        <authorList>
            <person name="Buangrab K."/>
            <person name="Sutthacheep M."/>
            <person name="Yeemin T."/>
            <person name="Harunari E."/>
            <person name="Igarashi Y."/>
            <person name="Sripreechasak P."/>
            <person name="Kanchanasin P."/>
            <person name="Tanasupawat S."/>
            <person name="Phongsopitanun W."/>
        </authorList>
    </citation>
    <scope>NUCLEOTIDE SEQUENCE</scope>
    <source>
        <strain evidence="2">JCM 31032</strain>
    </source>
</reference>
<accession>A0A9X1T099</accession>
<proteinExistence type="predicted"/>
<evidence type="ECO:0000313" key="3">
    <source>
        <dbReference type="Proteomes" id="UP001138997"/>
    </source>
</evidence>
<dbReference type="EMBL" id="JAJOMB010000008">
    <property type="protein sequence ID" value="MCD5312478.1"/>
    <property type="molecule type" value="Genomic_DNA"/>
</dbReference>
<protein>
    <submittedName>
        <fullName evidence="2">EboA domain-containing protein</fullName>
    </submittedName>
</protein>
<dbReference type="Proteomes" id="UP001138997">
    <property type="component" value="Unassembled WGS sequence"/>
</dbReference>
<comment type="caution">
    <text evidence="2">The sequence shown here is derived from an EMBL/GenBank/DDBJ whole genome shotgun (WGS) entry which is preliminary data.</text>
</comment>
<organism evidence="2 3">
    <name type="scientific">Kineosporia babensis</name>
    <dbReference type="NCBI Taxonomy" id="499548"/>
    <lineage>
        <taxon>Bacteria</taxon>
        <taxon>Bacillati</taxon>
        <taxon>Actinomycetota</taxon>
        <taxon>Actinomycetes</taxon>
        <taxon>Kineosporiales</taxon>
        <taxon>Kineosporiaceae</taxon>
        <taxon>Kineosporia</taxon>
    </lineage>
</organism>
<sequence length="202" mass="22491">MTWLDNALQQIQEDPTSIRKLFPMATRKAGPEHEAARIKMLAELPDQEEIPDLYRYGDVNEKRAVILAIAERNTKDQLLDLARDAFRSNDPRLVTASAAPGIVQNLSDEEADQLLMKCLFMGIPLDRVPAITGRSTARTAEMAANFVLERVCAGRDVSPDVWPIIDQHPPAEVLNQIEEQLASADPERRKAAAQALNQRGKV</sequence>
<feature type="region of interest" description="Disordered" evidence="1">
    <location>
        <begin position="183"/>
        <end position="202"/>
    </location>
</feature>
<evidence type="ECO:0000313" key="2">
    <source>
        <dbReference type="EMBL" id="MCD5312478.1"/>
    </source>
</evidence>
<dbReference type="RefSeq" id="WP_231442738.1">
    <property type="nucleotide sequence ID" value="NZ_JAJOMB010000008.1"/>
</dbReference>
<gene>
    <name evidence="2" type="ORF">LR394_16340</name>
</gene>
<evidence type="ECO:0000256" key="1">
    <source>
        <dbReference type="SAM" id="MobiDB-lite"/>
    </source>
</evidence>
<dbReference type="InterPro" id="IPR047715">
    <property type="entry name" value="EboA_dom"/>
</dbReference>